<organism evidence="9">
    <name type="scientific">Cyclophora tenuis</name>
    <name type="common">Marine diatom</name>
    <dbReference type="NCBI Taxonomy" id="216820"/>
    <lineage>
        <taxon>Eukaryota</taxon>
        <taxon>Sar</taxon>
        <taxon>Stramenopiles</taxon>
        <taxon>Ochrophyta</taxon>
        <taxon>Bacillariophyta</taxon>
        <taxon>Fragilariophyceae</taxon>
        <taxon>Fragilariophycidae</taxon>
        <taxon>Cyclophorales</taxon>
        <taxon>Cyclophoraceae</taxon>
        <taxon>Cyclophora</taxon>
    </lineage>
</organism>
<dbReference type="PANTHER" id="PTHR19315">
    <property type="entry name" value="ER MEMBRANE PROTEIN COMPLEX SUBUNIT 4"/>
    <property type="match status" value="1"/>
</dbReference>
<evidence type="ECO:0000256" key="5">
    <source>
        <dbReference type="ARBA" id="ARBA00022824"/>
    </source>
</evidence>
<name>A0A7S1CWV8_CYCTE</name>
<keyword evidence="6 8" id="KW-1133">Transmembrane helix</keyword>
<sequence>MAPQQSFSIDLVLKENHKGYDLLHKCPPLVGMKGVQTVERQHGVGGTGGSNTTMTQQQKNLLAQKKKNKAMSLATGPGQQILMNAFMMYMSGKQLNIFSISVTSMAILNPIRGILSMEQTFGALEGVDLQVPKLIFVGLNLAWFAVGLYKMSSMRLLPTTSADWTGSIVWKEMMETSSIPPTGF</sequence>
<gene>
    <name evidence="9" type="ORF">CTEN0397_LOCUS1062</name>
</gene>
<keyword evidence="7 8" id="KW-0472">Membrane</keyword>
<evidence type="ECO:0000256" key="2">
    <source>
        <dbReference type="ARBA" id="ARBA00007715"/>
    </source>
</evidence>
<comment type="similarity">
    <text evidence="2">Belongs to the EMC4 family.</text>
</comment>
<dbReference type="Pfam" id="PF06417">
    <property type="entry name" value="EMC4"/>
    <property type="match status" value="1"/>
</dbReference>
<evidence type="ECO:0000256" key="6">
    <source>
        <dbReference type="ARBA" id="ARBA00022989"/>
    </source>
</evidence>
<keyword evidence="4 8" id="KW-0812">Transmembrane</keyword>
<comment type="subcellular location">
    <subcellularLocation>
        <location evidence="1">Endoplasmic reticulum membrane</location>
        <topology evidence="1">Multi-pass membrane protein</topology>
    </subcellularLocation>
</comment>
<dbReference type="AlphaFoldDB" id="A0A7S1CWV8"/>
<evidence type="ECO:0000256" key="3">
    <source>
        <dbReference type="ARBA" id="ARBA00020820"/>
    </source>
</evidence>
<dbReference type="EMBL" id="HBFW01001666">
    <property type="protein sequence ID" value="CAD8930042.1"/>
    <property type="molecule type" value="Transcribed_RNA"/>
</dbReference>
<feature type="transmembrane region" description="Helical" evidence="8">
    <location>
        <begin position="95"/>
        <end position="111"/>
    </location>
</feature>
<keyword evidence="5" id="KW-0256">Endoplasmic reticulum</keyword>
<evidence type="ECO:0000256" key="4">
    <source>
        <dbReference type="ARBA" id="ARBA00022692"/>
    </source>
</evidence>
<protein>
    <recommendedName>
        <fullName evidence="3">ER membrane protein complex subunit 4</fullName>
    </recommendedName>
</protein>
<evidence type="ECO:0000256" key="8">
    <source>
        <dbReference type="SAM" id="Phobius"/>
    </source>
</evidence>
<evidence type="ECO:0000313" key="9">
    <source>
        <dbReference type="EMBL" id="CAD8930042.1"/>
    </source>
</evidence>
<feature type="transmembrane region" description="Helical" evidence="8">
    <location>
        <begin position="131"/>
        <end position="149"/>
    </location>
</feature>
<accession>A0A7S1CWV8</accession>
<evidence type="ECO:0000256" key="7">
    <source>
        <dbReference type="ARBA" id="ARBA00023136"/>
    </source>
</evidence>
<reference evidence="9" key="1">
    <citation type="submission" date="2021-01" db="EMBL/GenBank/DDBJ databases">
        <authorList>
            <person name="Corre E."/>
            <person name="Pelletier E."/>
            <person name="Niang G."/>
            <person name="Scheremetjew M."/>
            <person name="Finn R."/>
            <person name="Kale V."/>
            <person name="Holt S."/>
            <person name="Cochrane G."/>
            <person name="Meng A."/>
            <person name="Brown T."/>
            <person name="Cohen L."/>
        </authorList>
    </citation>
    <scope>NUCLEOTIDE SEQUENCE</scope>
    <source>
        <strain evidence="9">ECT3854</strain>
    </source>
</reference>
<proteinExistence type="inferred from homology"/>
<evidence type="ECO:0000256" key="1">
    <source>
        <dbReference type="ARBA" id="ARBA00004477"/>
    </source>
</evidence>
<dbReference type="InterPro" id="IPR009445">
    <property type="entry name" value="TMEM85/Emc4"/>
</dbReference>
<dbReference type="GO" id="GO:0005789">
    <property type="term" value="C:endoplasmic reticulum membrane"/>
    <property type="evidence" value="ECO:0007669"/>
    <property type="project" value="UniProtKB-SubCell"/>
</dbReference>